<dbReference type="InterPro" id="IPR025874">
    <property type="entry name" value="DZR"/>
</dbReference>
<protein>
    <submittedName>
        <fullName evidence="4">DZANK-type domain-containing protein</fullName>
    </submittedName>
</protein>
<accession>A0A1I8A3H2</accession>
<dbReference type="Pfam" id="PF12773">
    <property type="entry name" value="DZR"/>
    <property type="match status" value="1"/>
</dbReference>
<keyword evidence="1" id="KW-0472">Membrane</keyword>
<keyword evidence="1" id="KW-0812">Transmembrane</keyword>
<evidence type="ECO:0000259" key="2">
    <source>
        <dbReference type="Pfam" id="PF12773"/>
    </source>
</evidence>
<dbReference type="WBParaSite" id="L893_g3231.t1">
    <property type="protein sequence ID" value="L893_g3231.t1"/>
    <property type="gene ID" value="L893_g3231"/>
</dbReference>
<feature type="domain" description="DZANK-type" evidence="2">
    <location>
        <begin position="27"/>
        <end position="71"/>
    </location>
</feature>
<feature type="transmembrane region" description="Helical" evidence="1">
    <location>
        <begin position="91"/>
        <end position="110"/>
    </location>
</feature>
<evidence type="ECO:0000313" key="4">
    <source>
        <dbReference type="WBParaSite" id="L893_g3231.t1"/>
    </source>
</evidence>
<dbReference type="AlphaFoldDB" id="A0A1I8A3H2"/>
<dbReference type="Proteomes" id="UP000095287">
    <property type="component" value="Unplaced"/>
</dbReference>
<evidence type="ECO:0000313" key="3">
    <source>
        <dbReference type="Proteomes" id="UP000095287"/>
    </source>
</evidence>
<evidence type="ECO:0000256" key="1">
    <source>
        <dbReference type="SAM" id="Phobius"/>
    </source>
</evidence>
<keyword evidence="3" id="KW-1185">Reference proteome</keyword>
<proteinExistence type="predicted"/>
<keyword evidence="1" id="KW-1133">Transmembrane helix</keyword>
<organism evidence="3 4">
    <name type="scientific">Steinernema glaseri</name>
    <dbReference type="NCBI Taxonomy" id="37863"/>
    <lineage>
        <taxon>Eukaryota</taxon>
        <taxon>Metazoa</taxon>
        <taxon>Ecdysozoa</taxon>
        <taxon>Nematoda</taxon>
        <taxon>Chromadorea</taxon>
        <taxon>Rhabditida</taxon>
        <taxon>Tylenchina</taxon>
        <taxon>Panagrolaimomorpha</taxon>
        <taxon>Strongyloidoidea</taxon>
        <taxon>Steinernematidae</taxon>
        <taxon>Steinernema</taxon>
    </lineage>
</organism>
<reference evidence="4" key="1">
    <citation type="submission" date="2016-11" db="UniProtKB">
        <authorList>
            <consortium name="WormBaseParasite"/>
        </authorList>
    </citation>
    <scope>IDENTIFICATION</scope>
</reference>
<name>A0A1I8A3H2_9BILA</name>
<sequence>MPLTKPEVQLPLQPAIGTSTSVVLPQCHACNARITNVSDKFCRNCGVRVLFECIQCKTPISPSDHFCAQCGARRPMNWRLSLLYGELRRNPFAICALAGVLGAGWAYLYMKMRRYL</sequence>